<dbReference type="AlphaFoldDB" id="A0A6D2KIP8"/>
<evidence type="ECO:0000313" key="3">
    <source>
        <dbReference type="EMBL" id="CAA7051801.1"/>
    </source>
</evidence>
<keyword evidence="4" id="KW-1185">Reference proteome</keyword>
<feature type="domain" description="Reverse transcriptase" evidence="2">
    <location>
        <begin position="495"/>
        <end position="772"/>
    </location>
</feature>
<sequence length="1215" mass="137568">MHKQLPEGLILKSAGSVGQVNLNTPLQQWVKKKPIPDTLGTKSSGTATGNSSGVSAAEPDSSDVESSGSDSEEVEEDNDPELDYEFATVLSQRQRKRWLFDDNYEFSTLGKIWIVWHPSVKVQIITKSLQMISCEVTLPGSDSSMIFSFIYAANLEVLRNELWEELISLSTDTRVVGKAWAVLGDFNQVLHPNEHSSLDGFTVDRATRDFRQALLNSELADLNFRGSTYTWWNKRSVNPVAKKLDRVLVNDLWLEIFPTAMAFFGAPDFSDHSSTSIALSPSTQRQKKAFKFYNYLLENPDFIAVICSEWFSLNFVGSDMFRVAMLNSPSLSNGQLELLAQKNWEVLAEAEERFFRQRSRVTWLKDGDMNTAYFHRIMRSRNSMNAIHFLEDEVGNRFELPQDIHAHCVHYFEGLLSGDQSQSSFVQDDITSLLDFSCSTSQRSQLDSCFSTEEIKEAFLSLPKNKTCGPDGFTPEFFNSCWTVVGGEVTAAIKEFFSSGKLLKQWNATNLVLIPKITNASRTTDFRPISCLNTMYKVISKLLAKKLKSVLPSVISHSQSAFLSGRMLSENVLLATEIVQGYNSANVSPRGMLKVDLRKAFDSVRWDFVLAVLKGLNMPDKFIGWISECLTTPCFSVSVNGVEGGFFKSSRGLKQGDPISTYLFVLVMEVFSKLLHSRFASGYISYHPRTHELNISHLMFADDVMIFFDGMSSSLHGIYETLDDFAGWSGLHMNREKTELFTAGTSHIESTAIANYGFPVGSFPIRYLGLPLTCRKLRISEYAPIVEKISKQFTTWSVRTLSFAGRLQLISSVIMGSVNFWCSTFILPKGCIKQIESLCSRFLWSGSIQLSRKAKVAWHTVCLPKSEGGLGLRRLSEWNQTLNLRLIRLLFSTSGSLWVAWHRYHNTSLANFWTQNENAGQSWTWRALLKLRPLAEKFLRCTIGNGKTASFWGDIWTPFGPLLNYLGINGPRDLRINILAKVSDVCDGVSWSVANPRSDRSMALCAYLTTIYLPLSQAVEDHYDWVIDGKSFEGFPTATTWDTLRPRATEKSWASQVWFKGATPRNAFTMWIATLNRLPVRTRLVSWGMQISPMCVLCSSHPESRDHLLLTCDFSSMIWEEVFRRLSPNRSLFLHWTELLSWTGDSSVPSPPILRKLVAHAAINLIWKQRNNLLHNAISISPSAIFKELDRHIINTINARRRQRNFESLMSHWLR</sequence>
<dbReference type="InterPro" id="IPR043502">
    <property type="entry name" value="DNA/RNA_pol_sf"/>
</dbReference>
<dbReference type="SUPFAM" id="SSF56672">
    <property type="entry name" value="DNA/RNA polymerases"/>
    <property type="match status" value="1"/>
</dbReference>
<name>A0A6D2KIP8_9BRAS</name>
<evidence type="ECO:0000256" key="1">
    <source>
        <dbReference type="SAM" id="MobiDB-lite"/>
    </source>
</evidence>
<dbReference type="Gene3D" id="3.60.10.10">
    <property type="entry name" value="Endonuclease/exonuclease/phosphatase"/>
    <property type="match status" value="1"/>
</dbReference>
<dbReference type="EMBL" id="CACVBM020001493">
    <property type="protein sequence ID" value="CAA7051801.1"/>
    <property type="molecule type" value="Genomic_DNA"/>
</dbReference>
<dbReference type="InterPro" id="IPR026960">
    <property type="entry name" value="RVT-Znf"/>
</dbReference>
<dbReference type="OrthoDB" id="1934719at2759"/>
<dbReference type="PANTHER" id="PTHR33116:SF80">
    <property type="entry name" value="REVERSE TRANSCRIPTASE ZINC-BINDING DOMAIN-CONTAINING PROTEIN"/>
    <property type="match status" value="1"/>
</dbReference>
<dbReference type="Pfam" id="PF13966">
    <property type="entry name" value="zf-RVT"/>
    <property type="match status" value="1"/>
</dbReference>
<dbReference type="CDD" id="cd01650">
    <property type="entry name" value="RT_nLTR_like"/>
    <property type="match status" value="1"/>
</dbReference>
<feature type="region of interest" description="Disordered" evidence="1">
    <location>
        <begin position="31"/>
        <end position="80"/>
    </location>
</feature>
<dbReference type="InterPro" id="IPR000477">
    <property type="entry name" value="RT_dom"/>
</dbReference>
<dbReference type="PROSITE" id="PS50878">
    <property type="entry name" value="RT_POL"/>
    <property type="match status" value="1"/>
</dbReference>
<accession>A0A6D2KIP8</accession>
<comment type="caution">
    <text evidence="3">The sequence shown here is derived from an EMBL/GenBank/DDBJ whole genome shotgun (WGS) entry which is preliminary data.</text>
</comment>
<dbReference type="PANTHER" id="PTHR33116">
    <property type="entry name" value="REVERSE TRANSCRIPTASE ZINC-BINDING DOMAIN-CONTAINING PROTEIN-RELATED-RELATED"/>
    <property type="match status" value="1"/>
</dbReference>
<dbReference type="SUPFAM" id="SSF56219">
    <property type="entry name" value="DNase I-like"/>
    <property type="match status" value="1"/>
</dbReference>
<feature type="compositionally biased region" description="Polar residues" evidence="1">
    <location>
        <begin position="40"/>
        <end position="54"/>
    </location>
</feature>
<feature type="compositionally biased region" description="Acidic residues" evidence="1">
    <location>
        <begin position="70"/>
        <end position="80"/>
    </location>
</feature>
<proteinExistence type="predicted"/>
<dbReference type="InterPro" id="IPR036691">
    <property type="entry name" value="Endo/exonu/phosph_ase_sf"/>
</dbReference>
<reference evidence="3" key="1">
    <citation type="submission" date="2020-01" db="EMBL/GenBank/DDBJ databases">
        <authorList>
            <person name="Mishra B."/>
        </authorList>
    </citation>
    <scope>NUCLEOTIDE SEQUENCE [LARGE SCALE GENOMIC DNA]</scope>
</reference>
<evidence type="ECO:0000259" key="2">
    <source>
        <dbReference type="PROSITE" id="PS50878"/>
    </source>
</evidence>
<protein>
    <recommendedName>
        <fullName evidence="2">Reverse transcriptase domain-containing protein</fullName>
    </recommendedName>
</protein>
<organism evidence="3 4">
    <name type="scientific">Microthlaspi erraticum</name>
    <dbReference type="NCBI Taxonomy" id="1685480"/>
    <lineage>
        <taxon>Eukaryota</taxon>
        <taxon>Viridiplantae</taxon>
        <taxon>Streptophyta</taxon>
        <taxon>Embryophyta</taxon>
        <taxon>Tracheophyta</taxon>
        <taxon>Spermatophyta</taxon>
        <taxon>Magnoliopsida</taxon>
        <taxon>eudicotyledons</taxon>
        <taxon>Gunneridae</taxon>
        <taxon>Pentapetalae</taxon>
        <taxon>rosids</taxon>
        <taxon>malvids</taxon>
        <taxon>Brassicales</taxon>
        <taxon>Brassicaceae</taxon>
        <taxon>Coluteocarpeae</taxon>
        <taxon>Microthlaspi</taxon>
    </lineage>
</organism>
<dbReference type="Proteomes" id="UP000467841">
    <property type="component" value="Unassembled WGS sequence"/>
</dbReference>
<dbReference type="Pfam" id="PF00078">
    <property type="entry name" value="RVT_1"/>
    <property type="match status" value="1"/>
</dbReference>
<gene>
    <name evidence="3" type="ORF">MERR_LOCUS39036</name>
</gene>
<evidence type="ECO:0000313" key="4">
    <source>
        <dbReference type="Proteomes" id="UP000467841"/>
    </source>
</evidence>